<dbReference type="EMBL" id="CAKOAT010087377">
    <property type="protein sequence ID" value="CAH8318886.1"/>
    <property type="molecule type" value="Genomic_DNA"/>
</dbReference>
<keyword evidence="2" id="KW-1185">Reference proteome</keyword>
<accession>A0ABC8J9E1</accession>
<protein>
    <submittedName>
        <fullName evidence="1">Uncharacterized protein</fullName>
    </submittedName>
</protein>
<reference evidence="1 2" key="1">
    <citation type="submission" date="2022-03" db="EMBL/GenBank/DDBJ databases">
        <authorList>
            <person name="Macdonald S."/>
            <person name="Ahmed S."/>
            <person name="Newling K."/>
        </authorList>
    </citation>
    <scope>NUCLEOTIDE SEQUENCE [LARGE SCALE GENOMIC DNA]</scope>
</reference>
<evidence type="ECO:0000313" key="1">
    <source>
        <dbReference type="EMBL" id="CAH8318886.1"/>
    </source>
</evidence>
<dbReference type="PANTHER" id="PTHR13343">
    <property type="entry name" value="CREG1 PROTEIN"/>
    <property type="match status" value="1"/>
</dbReference>
<dbReference type="Proteomes" id="UP001642260">
    <property type="component" value="Unassembled WGS sequence"/>
</dbReference>
<gene>
    <name evidence="1" type="ORF">ERUC_LOCUS8328</name>
</gene>
<organism evidence="1 2">
    <name type="scientific">Eruca vesicaria subsp. sativa</name>
    <name type="common">Garden rocket</name>
    <name type="synonym">Eruca sativa</name>
    <dbReference type="NCBI Taxonomy" id="29727"/>
    <lineage>
        <taxon>Eukaryota</taxon>
        <taxon>Viridiplantae</taxon>
        <taxon>Streptophyta</taxon>
        <taxon>Embryophyta</taxon>
        <taxon>Tracheophyta</taxon>
        <taxon>Spermatophyta</taxon>
        <taxon>Magnoliopsida</taxon>
        <taxon>eudicotyledons</taxon>
        <taxon>Gunneridae</taxon>
        <taxon>Pentapetalae</taxon>
        <taxon>rosids</taxon>
        <taxon>malvids</taxon>
        <taxon>Brassicales</taxon>
        <taxon>Brassicaceae</taxon>
        <taxon>Brassiceae</taxon>
        <taxon>Eruca</taxon>
    </lineage>
</organism>
<name>A0ABC8J9E1_ERUVS</name>
<dbReference type="InterPro" id="IPR037119">
    <property type="entry name" value="Haem_oxidase_HugZ-like_sf"/>
</dbReference>
<evidence type="ECO:0000313" key="2">
    <source>
        <dbReference type="Proteomes" id="UP001642260"/>
    </source>
</evidence>
<comment type="caution">
    <text evidence="1">The sequence shown here is derived from an EMBL/GenBank/DDBJ whole genome shotgun (WGS) entry which is preliminary data.</text>
</comment>
<dbReference type="PANTHER" id="PTHR13343:SF28">
    <property type="entry name" value="PENTATRICOPEPTIDE REPEAT (PPR) SUPERFAMILY PROTEIN"/>
    <property type="match status" value="1"/>
</dbReference>
<sequence length="215" mass="24341">MMFFYQRHALETLPTHMHEVASNDPVDWKDQPSDGLAIQGQLSHILKLADSKSTSKGDNLEEKLADTDKADGESSEKKRNVVAFYKLERIRISLITAQGDQTEVEDVRKEKPDVVSHASAGIISRLEETDDKLAKALRSLCWRYYGIQAEEEKVIGLEFLSFDLRLCAGEKIESLRFAFSTRIDVTYERGVRNEGGDKGYMTHEEDELISGIGER</sequence>
<proteinExistence type="predicted"/>
<dbReference type="Gene3D" id="3.20.180.10">
    <property type="entry name" value="PNP-oxidase-like"/>
    <property type="match status" value="1"/>
</dbReference>
<dbReference type="AlphaFoldDB" id="A0ABC8J9E1"/>